<dbReference type="Gene3D" id="1.20.120.160">
    <property type="entry name" value="HPT domain"/>
    <property type="match status" value="1"/>
</dbReference>
<dbReference type="Proteomes" id="UP000193862">
    <property type="component" value="Unassembled WGS sequence"/>
</dbReference>
<organism evidence="1 2">
    <name type="scientific">Aquimixticola soesokkakensis</name>
    <dbReference type="NCBI Taxonomy" id="1519096"/>
    <lineage>
        <taxon>Bacteria</taxon>
        <taxon>Pseudomonadati</taxon>
        <taxon>Pseudomonadota</taxon>
        <taxon>Alphaproteobacteria</taxon>
        <taxon>Rhodobacterales</taxon>
        <taxon>Paracoccaceae</taxon>
        <taxon>Aquimixticola</taxon>
    </lineage>
</organism>
<keyword evidence="2" id="KW-1185">Reference proteome</keyword>
<dbReference type="SUPFAM" id="SSF47226">
    <property type="entry name" value="Histidine-containing phosphotransfer domain, HPT domain"/>
    <property type="match status" value="1"/>
</dbReference>
<dbReference type="RefSeq" id="WP_085835037.1">
    <property type="nucleotide sequence ID" value="NZ_FWFS01000001.1"/>
</dbReference>
<dbReference type="OrthoDB" id="7873775at2"/>
<evidence type="ECO:0000313" key="1">
    <source>
        <dbReference type="EMBL" id="SLN15613.1"/>
    </source>
</evidence>
<accession>A0A1Y5RIG3</accession>
<protein>
    <recommendedName>
        <fullName evidence="3">HPt domain-containing protein</fullName>
    </recommendedName>
</protein>
<evidence type="ECO:0008006" key="3">
    <source>
        <dbReference type="Google" id="ProtNLM"/>
    </source>
</evidence>
<dbReference type="InterPro" id="IPR036641">
    <property type="entry name" value="HPT_dom_sf"/>
</dbReference>
<gene>
    <name evidence="1" type="ORF">AQS8620_00294</name>
</gene>
<proteinExistence type="predicted"/>
<name>A0A1Y5RIG3_9RHOB</name>
<dbReference type="EMBL" id="FWFS01000001">
    <property type="protein sequence ID" value="SLN15613.1"/>
    <property type="molecule type" value="Genomic_DNA"/>
</dbReference>
<dbReference type="AlphaFoldDB" id="A0A1Y5RIG3"/>
<sequence length="125" mass="13608">MVVTNLKPEAGVRVDRERLEQLYVQLGHSSAEGVIARAMEELAVRLARVEACYRKGEIDKMARAARSMVAISEQIGLETFAQVSSNVADLSTRGDDTALAACVARLMRIGEGSLIAVWDLQDMSV</sequence>
<reference evidence="1 2" key="1">
    <citation type="submission" date="2017-03" db="EMBL/GenBank/DDBJ databases">
        <authorList>
            <person name="Afonso C.L."/>
            <person name="Miller P.J."/>
            <person name="Scott M.A."/>
            <person name="Spackman E."/>
            <person name="Goraichik I."/>
            <person name="Dimitrov K.M."/>
            <person name="Suarez D.L."/>
            <person name="Swayne D.E."/>
        </authorList>
    </citation>
    <scope>NUCLEOTIDE SEQUENCE [LARGE SCALE GENOMIC DNA]</scope>
    <source>
        <strain evidence="1 2">CECT 8620</strain>
    </source>
</reference>
<dbReference type="GO" id="GO:0000160">
    <property type="term" value="P:phosphorelay signal transduction system"/>
    <property type="evidence" value="ECO:0007669"/>
    <property type="project" value="InterPro"/>
</dbReference>
<evidence type="ECO:0000313" key="2">
    <source>
        <dbReference type="Proteomes" id="UP000193862"/>
    </source>
</evidence>